<evidence type="ECO:0000313" key="7">
    <source>
        <dbReference type="EMBL" id="NDV39769.1"/>
    </source>
</evidence>
<evidence type="ECO:0008006" key="8">
    <source>
        <dbReference type="Google" id="ProtNLM"/>
    </source>
</evidence>
<evidence type="ECO:0000256" key="4">
    <source>
        <dbReference type="ARBA" id="ARBA00022989"/>
    </source>
</evidence>
<keyword evidence="3 6" id="KW-0812">Transmembrane</keyword>
<feature type="transmembrane region" description="Helical" evidence="6">
    <location>
        <begin position="85"/>
        <end position="104"/>
    </location>
</feature>
<dbReference type="EMBL" id="GIBP01010800">
    <property type="protein sequence ID" value="NDV39769.1"/>
    <property type="molecule type" value="Transcribed_RNA"/>
</dbReference>
<dbReference type="GO" id="GO:0016020">
    <property type="term" value="C:membrane"/>
    <property type="evidence" value="ECO:0007669"/>
    <property type="project" value="UniProtKB-SubCell"/>
</dbReference>
<evidence type="ECO:0000256" key="1">
    <source>
        <dbReference type="ARBA" id="ARBA00004141"/>
    </source>
</evidence>
<comment type="similarity">
    <text evidence="2">Belongs to the TMEM19 family.</text>
</comment>
<reference evidence="7" key="1">
    <citation type="journal article" date="2020" name="J. Eukaryot. Microbiol.">
        <title>De novo Sequencing, Assembly and Annotation of the Transcriptome for the Free-Living Testate Amoeba Arcella intermedia.</title>
        <authorList>
            <person name="Ribeiro G.M."/>
            <person name="Porfirio-Sousa A.L."/>
            <person name="Maurer-Alcala X.X."/>
            <person name="Katz L.A."/>
            <person name="Lahr D.J.G."/>
        </authorList>
    </citation>
    <scope>NUCLEOTIDE SEQUENCE</scope>
</reference>
<evidence type="ECO:0000256" key="6">
    <source>
        <dbReference type="SAM" id="Phobius"/>
    </source>
</evidence>
<dbReference type="Pfam" id="PF01940">
    <property type="entry name" value="DUF92"/>
    <property type="match status" value="1"/>
</dbReference>
<organism evidence="7">
    <name type="scientific">Arcella intermedia</name>
    <dbReference type="NCBI Taxonomy" id="1963864"/>
    <lineage>
        <taxon>Eukaryota</taxon>
        <taxon>Amoebozoa</taxon>
        <taxon>Tubulinea</taxon>
        <taxon>Elardia</taxon>
        <taxon>Arcellinida</taxon>
        <taxon>Sphaerothecina</taxon>
        <taxon>Arcellidae</taxon>
        <taxon>Arcella</taxon>
    </lineage>
</organism>
<evidence type="ECO:0000256" key="3">
    <source>
        <dbReference type="ARBA" id="ARBA00022692"/>
    </source>
</evidence>
<dbReference type="PANTHER" id="PTHR13353:SF5">
    <property type="entry name" value="TRANSMEMBRANE PROTEIN 19"/>
    <property type="match status" value="1"/>
</dbReference>
<keyword evidence="5 6" id="KW-0472">Membrane</keyword>
<sequence length="105" mass="10666">MISMLIGGYSTSNGDTWASEIGITSKGPVWLITTGKRVPRGTNGGISLLGTIASIGGGALIGLVYLGCACILSDSGVWDALRHQWPAVLLGTGSGFVGSMVSVVR</sequence>
<dbReference type="PANTHER" id="PTHR13353">
    <property type="entry name" value="TRANSMEMBRANE PROTEIN 19"/>
    <property type="match status" value="1"/>
</dbReference>
<accession>A0A6B2LRC6</accession>
<evidence type="ECO:0000256" key="5">
    <source>
        <dbReference type="ARBA" id="ARBA00023136"/>
    </source>
</evidence>
<dbReference type="InterPro" id="IPR002794">
    <property type="entry name" value="DUF92_TMEM19"/>
</dbReference>
<comment type="subcellular location">
    <subcellularLocation>
        <location evidence="1">Membrane</location>
        <topology evidence="1">Multi-pass membrane protein</topology>
    </subcellularLocation>
</comment>
<keyword evidence="4 6" id="KW-1133">Transmembrane helix</keyword>
<name>A0A6B2LRC6_9EUKA</name>
<evidence type="ECO:0000256" key="2">
    <source>
        <dbReference type="ARBA" id="ARBA00009012"/>
    </source>
</evidence>
<protein>
    <recommendedName>
        <fullName evidence="8">Transmembrane protein 19</fullName>
    </recommendedName>
</protein>
<proteinExistence type="inferred from homology"/>
<feature type="transmembrane region" description="Helical" evidence="6">
    <location>
        <begin position="46"/>
        <end position="65"/>
    </location>
</feature>
<dbReference type="AlphaFoldDB" id="A0A6B2LRC6"/>